<dbReference type="Gene3D" id="3.50.50.60">
    <property type="entry name" value="FAD/NAD(P)-binding domain"/>
    <property type="match status" value="1"/>
</dbReference>
<evidence type="ECO:0000313" key="10">
    <source>
        <dbReference type="EMBL" id="QXI30919.1"/>
    </source>
</evidence>
<comment type="cofactor">
    <cofactor evidence="1 6">
        <name>FAD</name>
        <dbReference type="ChEBI" id="CHEBI:57692"/>
    </cofactor>
</comment>
<dbReference type="InterPro" id="IPR036188">
    <property type="entry name" value="FAD/NAD-bd_sf"/>
</dbReference>
<sequence>MRDINGRNTHKAYDYVVIGSGSAGSVLAGRLSEDKDVSVLMLEAGPTDKSIFIRMPAALGFPLMDDRFNWYLHSEPEAHLDNRKIYEARGRVLGGSSSINGMNWVRGNPWDYDNWAEMGLKGWSYDDCLPYFRKAETFDKGADDYRGDQGPMHIQTCAANNPLYTAFLDAGKQAGYAHIADHNGYRQEGVHITQRNVHKGIRWSTSQAYIHTNRSRENLHVCDNALVTKIHFEGNYATRVHFTRNGKAESVDVHREVILSAGAIHSPHLLMLSGIGNAKHLAEFGIPSLVDLPAVGEGLKDHVAAPVQYSSSQNVSIAKELTPVGKLKLGALWTFFKKGLGATNFFEVGAFIRTRDEIKVPNVQFEFIPMLGEFQHGSVKLEDGFQYFFSLMRPTSTGRVWLASADPKTPPKFVFNFLSTKEDQDDAIAAVKAIRHVVSQPAWDLYRGEEVTPGAHVKTDEQILAALRQSAGTNYHPACTCRMGTDPKTSVVDAHARVHGIPNLRVVDASIMPEIVSGNLNAPIIMMAEKIADDIRARKPLPQAKAKYYVPA</sequence>
<dbReference type="GO" id="GO:0016020">
    <property type="term" value="C:membrane"/>
    <property type="evidence" value="ECO:0007669"/>
    <property type="project" value="TreeGrafter"/>
</dbReference>
<dbReference type="GO" id="GO:0050660">
    <property type="term" value="F:flavin adenine dinucleotide binding"/>
    <property type="evidence" value="ECO:0007669"/>
    <property type="project" value="InterPro"/>
</dbReference>
<dbReference type="PANTHER" id="PTHR11552">
    <property type="entry name" value="GLUCOSE-METHANOL-CHOLINE GMC OXIDOREDUCTASE"/>
    <property type="match status" value="1"/>
</dbReference>
<comment type="similarity">
    <text evidence="2 7">Belongs to the GMC oxidoreductase family.</text>
</comment>
<dbReference type="Proteomes" id="UP000634530">
    <property type="component" value="Chromosome"/>
</dbReference>
<dbReference type="AlphaFoldDB" id="A0A9E6PQP9"/>
<evidence type="ECO:0000256" key="1">
    <source>
        <dbReference type="ARBA" id="ARBA00001974"/>
    </source>
</evidence>
<reference evidence="10 11" key="2">
    <citation type="journal article" date="2021" name="Microorganisms">
        <title>The Ever-Expanding Pseudomonas Genus: Description of 43 New Species and Partition of the Pseudomonas putida Group.</title>
        <authorList>
            <person name="Girard L."/>
            <person name="Lood C."/>
            <person name="Hofte M."/>
            <person name="Vandamme P."/>
            <person name="Rokni-Zadeh H."/>
            <person name="van Noort V."/>
            <person name="Lavigne R."/>
            <person name="De Mot R."/>
        </authorList>
    </citation>
    <scope>NUCLEOTIDE SEQUENCE [LARGE SCALE GENOMIC DNA]</scope>
    <source>
        <strain evidence="10 11">RW8P3</strain>
    </source>
</reference>
<accession>A0A9E6PQP9</accession>
<dbReference type="NCBIfam" id="NF002550">
    <property type="entry name" value="PRK02106.1"/>
    <property type="match status" value="1"/>
</dbReference>
<dbReference type="PIRSF" id="PIRSF000137">
    <property type="entry name" value="Alcohol_oxidase"/>
    <property type="match status" value="1"/>
</dbReference>
<feature type="domain" description="Glucose-methanol-choline oxidoreductase N-terminal" evidence="8">
    <location>
        <begin position="90"/>
        <end position="113"/>
    </location>
</feature>
<dbReference type="RefSeq" id="WP_186680223.1">
    <property type="nucleotide sequence ID" value="NZ_CP077093.1"/>
</dbReference>
<dbReference type="InterPro" id="IPR000172">
    <property type="entry name" value="GMC_OxRdtase_N"/>
</dbReference>
<evidence type="ECO:0000259" key="9">
    <source>
        <dbReference type="PROSITE" id="PS00624"/>
    </source>
</evidence>
<dbReference type="GO" id="GO:0008812">
    <property type="term" value="F:choline dehydrogenase activity"/>
    <property type="evidence" value="ECO:0007669"/>
    <property type="project" value="UniProtKB-EC"/>
</dbReference>
<dbReference type="Pfam" id="PF05199">
    <property type="entry name" value="GMC_oxred_C"/>
    <property type="match status" value="1"/>
</dbReference>
<proteinExistence type="inferred from homology"/>
<evidence type="ECO:0000259" key="8">
    <source>
        <dbReference type="PROSITE" id="PS00623"/>
    </source>
</evidence>
<protein>
    <submittedName>
        <fullName evidence="10">Choline dehydrogenase</fullName>
        <ecNumber evidence="10">1.1.99.1</ecNumber>
    </submittedName>
</protein>
<dbReference type="Gene3D" id="3.30.560.10">
    <property type="entry name" value="Glucose Oxidase, domain 3"/>
    <property type="match status" value="1"/>
</dbReference>
<organism evidence="10 11">
    <name type="scientific">Pseudomonas vanderleydeniana</name>
    <dbReference type="NCBI Taxonomy" id="2745495"/>
    <lineage>
        <taxon>Bacteria</taxon>
        <taxon>Pseudomonadati</taxon>
        <taxon>Pseudomonadota</taxon>
        <taxon>Gammaproteobacteria</taxon>
        <taxon>Pseudomonadales</taxon>
        <taxon>Pseudomonadaceae</taxon>
        <taxon>Pseudomonas</taxon>
    </lineage>
</organism>
<feature type="binding site" evidence="6">
    <location>
        <position position="227"/>
    </location>
    <ligand>
        <name>FAD</name>
        <dbReference type="ChEBI" id="CHEBI:57692"/>
    </ligand>
</feature>
<gene>
    <name evidence="10" type="ORF">HU752_013665</name>
</gene>
<dbReference type="EMBL" id="CP077093">
    <property type="protein sequence ID" value="QXI30919.1"/>
    <property type="molecule type" value="Genomic_DNA"/>
</dbReference>
<evidence type="ECO:0000256" key="4">
    <source>
        <dbReference type="ARBA" id="ARBA00022827"/>
    </source>
</evidence>
<dbReference type="GO" id="GO:0019285">
    <property type="term" value="P:glycine betaine biosynthetic process from choline"/>
    <property type="evidence" value="ECO:0007669"/>
    <property type="project" value="TreeGrafter"/>
</dbReference>
<keyword evidence="11" id="KW-1185">Reference proteome</keyword>
<keyword evidence="3 7" id="KW-0285">Flavoprotein</keyword>
<dbReference type="PROSITE" id="PS00624">
    <property type="entry name" value="GMC_OXRED_2"/>
    <property type="match status" value="1"/>
</dbReference>
<evidence type="ECO:0000256" key="2">
    <source>
        <dbReference type="ARBA" id="ARBA00010790"/>
    </source>
</evidence>
<dbReference type="SUPFAM" id="SSF54373">
    <property type="entry name" value="FAD-linked reductases, C-terminal domain"/>
    <property type="match status" value="1"/>
</dbReference>
<dbReference type="InterPro" id="IPR012132">
    <property type="entry name" value="GMC_OxRdtase"/>
</dbReference>
<evidence type="ECO:0000256" key="6">
    <source>
        <dbReference type="PIRSR" id="PIRSR000137-2"/>
    </source>
</evidence>
<dbReference type="PANTHER" id="PTHR11552:SF147">
    <property type="entry name" value="CHOLINE DEHYDROGENASE, MITOCHONDRIAL"/>
    <property type="match status" value="1"/>
</dbReference>
<keyword evidence="5 10" id="KW-0560">Oxidoreductase</keyword>
<dbReference type="KEGG" id="pvw:HU752_013665"/>
<feature type="binding site" evidence="6">
    <location>
        <position position="92"/>
    </location>
    <ligand>
        <name>FAD</name>
        <dbReference type="ChEBI" id="CHEBI:57692"/>
    </ligand>
</feature>
<dbReference type="SUPFAM" id="SSF51905">
    <property type="entry name" value="FAD/NAD(P)-binding domain"/>
    <property type="match status" value="1"/>
</dbReference>
<evidence type="ECO:0000256" key="3">
    <source>
        <dbReference type="ARBA" id="ARBA00022630"/>
    </source>
</evidence>
<dbReference type="EC" id="1.1.99.1" evidence="10"/>
<dbReference type="InterPro" id="IPR007867">
    <property type="entry name" value="GMC_OxRtase_C"/>
</dbReference>
<reference evidence="10 11" key="1">
    <citation type="journal article" date="2020" name="Microorganisms">
        <title>Reliable Identification of Environmental Pseudomonas Isolates Using the rpoD Gene.</title>
        <authorList>
            <consortium name="The Broad Institute Genome Sequencing Platform"/>
            <person name="Girard L."/>
            <person name="Lood C."/>
            <person name="Rokni-Zadeh H."/>
            <person name="van Noort V."/>
            <person name="Lavigne R."/>
            <person name="De Mot R."/>
        </authorList>
    </citation>
    <scope>NUCLEOTIDE SEQUENCE [LARGE SCALE GENOMIC DNA]</scope>
    <source>
        <strain evidence="10 11">RW8P3</strain>
    </source>
</reference>
<dbReference type="PROSITE" id="PS00623">
    <property type="entry name" value="GMC_OXRED_1"/>
    <property type="match status" value="1"/>
</dbReference>
<feature type="domain" description="Glucose-methanol-choline oxidoreductase N-terminal" evidence="9">
    <location>
        <begin position="262"/>
        <end position="276"/>
    </location>
</feature>
<dbReference type="Pfam" id="PF00732">
    <property type="entry name" value="GMC_oxred_N"/>
    <property type="match status" value="1"/>
</dbReference>
<name>A0A9E6PQP9_9PSED</name>
<keyword evidence="4 6" id="KW-0274">FAD</keyword>
<evidence type="ECO:0000256" key="7">
    <source>
        <dbReference type="RuleBase" id="RU003968"/>
    </source>
</evidence>
<evidence type="ECO:0000313" key="11">
    <source>
        <dbReference type="Proteomes" id="UP000634530"/>
    </source>
</evidence>
<evidence type="ECO:0000256" key="5">
    <source>
        <dbReference type="ARBA" id="ARBA00023002"/>
    </source>
</evidence>